<keyword evidence="3" id="KW-1185">Reference proteome</keyword>
<dbReference type="EMBL" id="CAUYUJ010007213">
    <property type="protein sequence ID" value="CAK0819959.1"/>
    <property type="molecule type" value="Genomic_DNA"/>
</dbReference>
<feature type="region of interest" description="Disordered" evidence="1">
    <location>
        <begin position="254"/>
        <end position="290"/>
    </location>
</feature>
<evidence type="ECO:0000313" key="2">
    <source>
        <dbReference type="EMBL" id="CAK0819959.1"/>
    </source>
</evidence>
<gene>
    <name evidence="2" type="ORF">PCOR1329_LOCUS21800</name>
</gene>
<reference evidence="2" key="1">
    <citation type="submission" date="2023-10" db="EMBL/GenBank/DDBJ databases">
        <authorList>
            <person name="Chen Y."/>
            <person name="Shah S."/>
            <person name="Dougan E. K."/>
            <person name="Thang M."/>
            <person name="Chan C."/>
        </authorList>
    </citation>
    <scope>NUCLEOTIDE SEQUENCE [LARGE SCALE GENOMIC DNA]</scope>
</reference>
<protein>
    <submittedName>
        <fullName evidence="2">Uncharacterized protein</fullName>
    </submittedName>
</protein>
<name>A0ABN9RP19_9DINO</name>
<accession>A0ABN9RP19</accession>
<evidence type="ECO:0000313" key="3">
    <source>
        <dbReference type="Proteomes" id="UP001189429"/>
    </source>
</evidence>
<evidence type="ECO:0000256" key="1">
    <source>
        <dbReference type="SAM" id="MobiDB-lite"/>
    </source>
</evidence>
<organism evidence="2 3">
    <name type="scientific">Prorocentrum cordatum</name>
    <dbReference type="NCBI Taxonomy" id="2364126"/>
    <lineage>
        <taxon>Eukaryota</taxon>
        <taxon>Sar</taxon>
        <taxon>Alveolata</taxon>
        <taxon>Dinophyceae</taxon>
        <taxon>Prorocentrales</taxon>
        <taxon>Prorocentraceae</taxon>
        <taxon>Prorocentrum</taxon>
    </lineage>
</organism>
<proteinExistence type="predicted"/>
<dbReference type="Proteomes" id="UP001189429">
    <property type="component" value="Unassembled WGS sequence"/>
</dbReference>
<comment type="caution">
    <text evidence="2">The sequence shown here is derived from an EMBL/GenBank/DDBJ whole genome shotgun (WGS) entry which is preliminary data.</text>
</comment>
<sequence>MTTSWAPRGPGRMDGLAPELAYPSAEELAEAIRSRIPGPDVLAVTPDNILSYCCGNWALVEKDIVAVLPQALARTVLDLLGTLAVREAFRVREELVNYKKVLLHVHQRGLDVERRLAQLASFFHEERERCDGGFSRPSERRAKITDARMECKGRCEATYDARLLGKALCGLPRHPSSAAGAARLAALLAARRGCAAARRGVLGRARAAGPGRRRTERTQRLLDALLASGGRRGPGGAAVAAACARVRAHGAAVPRRGQGLAREGRAADGAAGTGGPVPKLPIRLASGPNL</sequence>